<dbReference type="Gene3D" id="3.40.50.300">
    <property type="entry name" value="P-loop containing nucleotide triphosphate hydrolases"/>
    <property type="match status" value="1"/>
</dbReference>
<reference evidence="1" key="1">
    <citation type="submission" date="2020-12" db="EMBL/GenBank/DDBJ databases">
        <title>M. sibirica DSM 26468T genome.</title>
        <authorList>
            <person name="Thieme N."/>
            <person name="Rettenmaier R."/>
            <person name="Zverlov V."/>
            <person name="Liebl W."/>
        </authorList>
    </citation>
    <scope>NUCLEOTIDE SEQUENCE</scope>
    <source>
        <strain evidence="1">DSM 26468</strain>
    </source>
</reference>
<sequence length="183" mass="21946">MIYKGKTYNKIILVGSAGSGKSYLSKIIAYYTKKPLIHLDNEYWKPDWTATPKQEWIDRQKALIAGESWIIDGNYHSTLELRFEAADCVIFLDINRLICVYGAWIRHGKKRTDLPDYLEEKKDKEFFEFIKWIWDFPKKGRNRILQMHNLYPEKLFIVLKNRKDIKNFIKELEKQNKREVNIL</sequence>
<comment type="caution">
    <text evidence="1">The sequence shown here is derived from an EMBL/GenBank/DDBJ whole genome shotgun (WGS) entry which is preliminary data.</text>
</comment>
<dbReference type="EMBL" id="JAEAGR010000002">
    <property type="protein sequence ID" value="MBH1939749.1"/>
    <property type="molecule type" value="Genomic_DNA"/>
</dbReference>
<evidence type="ECO:0000313" key="2">
    <source>
        <dbReference type="Proteomes" id="UP000623269"/>
    </source>
</evidence>
<dbReference type="PANTHER" id="PTHR37816">
    <property type="entry name" value="YALI0E33011P"/>
    <property type="match status" value="1"/>
</dbReference>
<organism evidence="1 2">
    <name type="scientific">Mobilitalea sibirica</name>
    <dbReference type="NCBI Taxonomy" id="1462919"/>
    <lineage>
        <taxon>Bacteria</taxon>
        <taxon>Bacillati</taxon>
        <taxon>Bacillota</taxon>
        <taxon>Clostridia</taxon>
        <taxon>Lachnospirales</taxon>
        <taxon>Lachnospiraceae</taxon>
        <taxon>Mobilitalea</taxon>
    </lineage>
</organism>
<proteinExistence type="predicted"/>
<accession>A0A8J7H0N8</accession>
<dbReference type="Proteomes" id="UP000623269">
    <property type="component" value="Unassembled WGS sequence"/>
</dbReference>
<gene>
    <name evidence="1" type="ORF">I5677_02430</name>
</gene>
<keyword evidence="2" id="KW-1185">Reference proteome</keyword>
<dbReference type="InterPro" id="IPR027417">
    <property type="entry name" value="P-loop_NTPase"/>
</dbReference>
<evidence type="ECO:0008006" key="3">
    <source>
        <dbReference type="Google" id="ProtNLM"/>
    </source>
</evidence>
<name>A0A8J7H0N8_9FIRM</name>
<dbReference type="SUPFAM" id="SSF52540">
    <property type="entry name" value="P-loop containing nucleoside triphosphate hydrolases"/>
    <property type="match status" value="1"/>
</dbReference>
<dbReference type="PANTHER" id="PTHR37816:SF3">
    <property type="entry name" value="MODULATES DNA TOPOLOGY"/>
    <property type="match status" value="1"/>
</dbReference>
<dbReference type="InterPro" id="IPR052922">
    <property type="entry name" value="Cytidylate_Kinase-2"/>
</dbReference>
<dbReference type="AlphaFoldDB" id="A0A8J7H0N8"/>
<dbReference type="RefSeq" id="WP_197659981.1">
    <property type="nucleotide sequence ID" value="NZ_JAEAGR010000002.1"/>
</dbReference>
<protein>
    <recommendedName>
        <fullName evidence="3">Adenylate kinase family enzyme</fullName>
    </recommendedName>
</protein>
<evidence type="ECO:0000313" key="1">
    <source>
        <dbReference type="EMBL" id="MBH1939749.1"/>
    </source>
</evidence>